<dbReference type="SUPFAM" id="SSF53254">
    <property type="entry name" value="Phosphoglycerate mutase-like"/>
    <property type="match status" value="1"/>
</dbReference>
<organism evidence="1 2">
    <name type="scientific">Massilia atriviolacea</name>
    <dbReference type="NCBI Taxonomy" id="2495579"/>
    <lineage>
        <taxon>Bacteria</taxon>
        <taxon>Pseudomonadati</taxon>
        <taxon>Pseudomonadota</taxon>
        <taxon>Betaproteobacteria</taxon>
        <taxon>Burkholderiales</taxon>
        <taxon>Oxalobacteraceae</taxon>
        <taxon>Telluria group</taxon>
        <taxon>Massilia</taxon>
    </lineage>
</organism>
<dbReference type="SMART" id="SM00855">
    <property type="entry name" value="PGAM"/>
    <property type="match status" value="1"/>
</dbReference>
<name>A0A430HSN4_9BURK</name>
<accession>A0A430HSN4</accession>
<comment type="caution">
    <text evidence="1">The sequence shown here is derived from an EMBL/GenBank/DDBJ whole genome shotgun (WGS) entry which is preliminary data.</text>
</comment>
<evidence type="ECO:0008006" key="3">
    <source>
        <dbReference type="Google" id="ProtNLM"/>
    </source>
</evidence>
<dbReference type="Gene3D" id="3.40.50.1240">
    <property type="entry name" value="Phosphoglycerate mutase-like"/>
    <property type="match status" value="1"/>
</dbReference>
<gene>
    <name evidence="1" type="ORF">EJB06_03245</name>
</gene>
<sequence length="158" mass="16137">MLLAAALLAPAVAAADPSIVYLVRHGEKAADGKDPALTAQGKARAGNIAAILRSTGITHIYSSTTQRTRQTAQPLASSLGLAVQVYDPAQAAKLVGQVKAAGGTALVVGHSNTVPDLVRLFGGKAGADIGDDEFDRLYQLIVDKDGGVTTVLLHSVAN</sequence>
<dbReference type="OrthoDB" id="3296006at2"/>
<dbReference type="CDD" id="cd07067">
    <property type="entry name" value="HP_PGM_like"/>
    <property type="match status" value="1"/>
</dbReference>
<dbReference type="AlphaFoldDB" id="A0A430HSN4"/>
<keyword evidence="2" id="KW-1185">Reference proteome</keyword>
<protein>
    <recommendedName>
        <fullName evidence="3">Histidine phosphatase family protein</fullName>
    </recommendedName>
</protein>
<dbReference type="Proteomes" id="UP000278085">
    <property type="component" value="Unassembled WGS sequence"/>
</dbReference>
<dbReference type="Pfam" id="PF00300">
    <property type="entry name" value="His_Phos_1"/>
    <property type="match status" value="1"/>
</dbReference>
<dbReference type="InterPro" id="IPR029033">
    <property type="entry name" value="His_PPase_superfam"/>
</dbReference>
<dbReference type="EMBL" id="RXLQ01000002">
    <property type="protein sequence ID" value="RSZ60536.1"/>
    <property type="molecule type" value="Genomic_DNA"/>
</dbReference>
<proteinExistence type="predicted"/>
<reference evidence="1 2" key="1">
    <citation type="submission" date="2018-12" db="EMBL/GenBank/DDBJ databases">
        <authorList>
            <person name="Yang E."/>
        </authorList>
    </citation>
    <scope>NUCLEOTIDE SEQUENCE [LARGE SCALE GENOMIC DNA]</scope>
    <source>
        <strain evidence="1 2">SOD</strain>
    </source>
</reference>
<evidence type="ECO:0000313" key="2">
    <source>
        <dbReference type="Proteomes" id="UP000278085"/>
    </source>
</evidence>
<evidence type="ECO:0000313" key="1">
    <source>
        <dbReference type="EMBL" id="RSZ60536.1"/>
    </source>
</evidence>
<dbReference type="InterPro" id="IPR013078">
    <property type="entry name" value="His_Pase_superF_clade-1"/>
</dbReference>